<evidence type="ECO:0000256" key="21">
    <source>
        <dbReference type="SAM" id="MobiDB-lite"/>
    </source>
</evidence>
<evidence type="ECO:0000256" key="17">
    <source>
        <dbReference type="ARBA" id="ARBA00023242"/>
    </source>
</evidence>
<feature type="active site" description="Glycyl thioester intermediate" evidence="20">
    <location>
        <position position="736"/>
    </location>
</feature>
<keyword evidence="8" id="KW-0227">DNA damage</keyword>
<dbReference type="EMBL" id="WVTA01000005">
    <property type="protein sequence ID" value="KAK3210292.1"/>
    <property type="molecule type" value="Genomic_DNA"/>
</dbReference>
<name>A0AAN6RK86_9PLEO</name>
<dbReference type="InterPro" id="IPR000917">
    <property type="entry name" value="Sulfatase_N"/>
</dbReference>
<dbReference type="InterPro" id="IPR024607">
    <property type="entry name" value="Sulfatase_CS"/>
</dbReference>
<dbReference type="InterPro" id="IPR016135">
    <property type="entry name" value="UBQ-conjugating_enzyme/RWD"/>
</dbReference>
<dbReference type="InterPro" id="IPR051849">
    <property type="entry name" value="GAG-degrading_sulfatase"/>
</dbReference>
<keyword evidence="14" id="KW-0805">Transcription regulation</keyword>
<keyword evidence="13" id="KW-0749">Sporulation</keyword>
<evidence type="ECO:0000256" key="15">
    <source>
        <dbReference type="ARBA" id="ARBA00023163"/>
    </source>
</evidence>
<protein>
    <recommendedName>
        <fullName evidence="18">Ubiquitin-conjugating enzyme E2 2</fullName>
        <ecNumber evidence="4">2.3.2.23</ecNumber>
    </recommendedName>
    <alternativeName>
        <fullName evidence="19">E2 ubiquitin-conjugating enzyme 2</fullName>
    </alternativeName>
</protein>
<evidence type="ECO:0000256" key="14">
    <source>
        <dbReference type="ARBA" id="ARBA00023015"/>
    </source>
</evidence>
<dbReference type="PANTHER" id="PTHR46615:SF1">
    <property type="entry name" value="ARYLSULFATASE K"/>
    <property type="match status" value="1"/>
</dbReference>
<dbReference type="PROSITE" id="PS00149">
    <property type="entry name" value="SULFATASE_2"/>
    <property type="match status" value="1"/>
</dbReference>
<dbReference type="InterPro" id="IPR000608">
    <property type="entry name" value="UBC"/>
</dbReference>
<evidence type="ECO:0000313" key="24">
    <source>
        <dbReference type="Proteomes" id="UP001280581"/>
    </source>
</evidence>
<evidence type="ECO:0000256" key="7">
    <source>
        <dbReference type="ARBA" id="ARBA00022741"/>
    </source>
</evidence>
<dbReference type="CDD" id="cd23790">
    <property type="entry name" value="UBCc_UBE2A_2B"/>
    <property type="match status" value="1"/>
</dbReference>
<accession>A0AAN6RK86</accession>
<sequence>MAPSLLLPTEESRSFQTVAAKQSFKSENGDDVAAFEAQTASNPRVSFPNPSPVNGHGLPTTAERGNPPSASQHQENFITSQTLLEQSKDFASHSTSKSGKRPNILYIMADQMAAPLLKMNNPDSVIKTPNLDELARTGVVFSSAYCNSPLCAPSRFTMCSGQLPSKIGGYDNASVLNPDVPTYAHYLRREGYETVLAGKMHFIGPDQLHGFEHRLTSDIYPGDLGWTVNWDKPDERQEWFHNMSSVMQAGPCVRSNQLDYDEDVMFKSSQYLYDWARSDPQTRRPFALTVSLTHPHDPYTMTRDYWDRYEGVDIPLPKIHIDREDQDPHSQRLMKTVDLWDNPIPKEAAIRARRAYFGACTFVDDQIGKLVKILKDCYVDEDTIIVFSGDHGDMLGERNLWYKMSWFENSARVPMIINYPAKFEPKRVTESVSTMDLLPTFIDLAGGDRSALLPVDGVSLYNYLVSDEPGKDEVFGEYMGEGTVTPVYMIRRGPWKYTTSLADPPQLFNLIEDPQELINLASSSKHAQEFAAFEAEAKKKWNFAAIHADVLAAQRRRQLCWSALQLGRKETWDYQPPGIEKDRYIRSHIPLDDLERRARFPVVDYLGREKSAAASHHGIAGAAALNQLTLPPPTDLHEKQTPKKSSNTMSTAARRRLMRDFKRMQTDPPAGVSASPIADNVMTWNAVIIGPADTPFEDGTFRLVMHFEEAYPNKPPGVKFISQMFHPNVYGTGELCLDILQNRWSPTYDVAAILTSIQSLLNDPNTSSPANVEASNLYKDNRREYTKRVRETVEKSWED</sequence>
<dbReference type="PANTHER" id="PTHR46615">
    <property type="entry name" value="ARYLSULFATASE K"/>
    <property type="match status" value="1"/>
</dbReference>
<evidence type="ECO:0000256" key="8">
    <source>
        <dbReference type="ARBA" id="ARBA00022763"/>
    </source>
</evidence>
<dbReference type="PROSITE" id="PS00183">
    <property type="entry name" value="UBC_1"/>
    <property type="match status" value="1"/>
</dbReference>
<dbReference type="Pfam" id="PF00179">
    <property type="entry name" value="UQ_con"/>
    <property type="match status" value="1"/>
</dbReference>
<reference evidence="23 24" key="1">
    <citation type="submission" date="2021-02" db="EMBL/GenBank/DDBJ databases">
        <title>Genome assembly of Pseudopithomyces chartarum.</title>
        <authorList>
            <person name="Jauregui R."/>
            <person name="Singh J."/>
            <person name="Voisey C."/>
        </authorList>
    </citation>
    <scope>NUCLEOTIDE SEQUENCE [LARGE SCALE GENOMIC DNA]</scope>
    <source>
        <strain evidence="23 24">AGR01</strain>
    </source>
</reference>
<dbReference type="GO" id="GO:0006325">
    <property type="term" value="P:chromatin organization"/>
    <property type="evidence" value="ECO:0007669"/>
    <property type="project" value="UniProtKB-KW"/>
</dbReference>
<evidence type="ECO:0000256" key="18">
    <source>
        <dbReference type="ARBA" id="ARBA00039884"/>
    </source>
</evidence>
<evidence type="ECO:0000256" key="2">
    <source>
        <dbReference type="ARBA" id="ARBA00004496"/>
    </source>
</evidence>
<evidence type="ECO:0000256" key="13">
    <source>
        <dbReference type="ARBA" id="ARBA00022969"/>
    </source>
</evidence>
<keyword evidence="9" id="KW-0833">Ubl conjugation pathway</keyword>
<evidence type="ECO:0000256" key="12">
    <source>
        <dbReference type="ARBA" id="ARBA00022853"/>
    </source>
</evidence>
<keyword evidence="12" id="KW-0156">Chromatin regulator</keyword>
<keyword evidence="11" id="KW-0067">ATP-binding</keyword>
<feature type="region of interest" description="Disordered" evidence="21">
    <location>
        <begin position="1"/>
        <end position="75"/>
    </location>
</feature>
<dbReference type="Pfam" id="PF12411">
    <property type="entry name" value="Choline_sulf_C"/>
    <property type="match status" value="1"/>
</dbReference>
<evidence type="ECO:0000256" key="6">
    <source>
        <dbReference type="ARBA" id="ARBA00022679"/>
    </source>
</evidence>
<feature type="compositionally biased region" description="Polar residues" evidence="21">
    <location>
        <begin position="14"/>
        <end position="26"/>
    </location>
</feature>
<evidence type="ECO:0000256" key="3">
    <source>
        <dbReference type="ARBA" id="ARBA00008779"/>
    </source>
</evidence>
<dbReference type="SUPFAM" id="SSF54495">
    <property type="entry name" value="UBC-like"/>
    <property type="match status" value="1"/>
</dbReference>
<gene>
    <name evidence="23" type="ORF">GRF29_44g2214869</name>
</gene>
<comment type="caution">
    <text evidence="23">The sequence shown here is derived from an EMBL/GenBank/DDBJ whole genome shotgun (WGS) entry which is preliminary data.</text>
</comment>
<dbReference type="GO" id="GO:0004065">
    <property type="term" value="F:arylsulfatase activity"/>
    <property type="evidence" value="ECO:0007669"/>
    <property type="project" value="TreeGrafter"/>
</dbReference>
<keyword evidence="24" id="KW-1185">Reference proteome</keyword>
<dbReference type="FunFam" id="3.40.720.10:FF:000032">
    <property type="entry name" value="Choline sulfatase"/>
    <property type="match status" value="1"/>
</dbReference>
<keyword evidence="6" id="KW-0808">Transferase</keyword>
<feature type="domain" description="UBC core" evidence="22">
    <location>
        <begin position="652"/>
        <end position="798"/>
    </location>
</feature>
<dbReference type="InterPro" id="IPR017850">
    <property type="entry name" value="Alkaline_phosphatase_core_sf"/>
</dbReference>
<evidence type="ECO:0000256" key="4">
    <source>
        <dbReference type="ARBA" id="ARBA00012486"/>
    </source>
</evidence>
<dbReference type="Gene3D" id="3.10.110.10">
    <property type="entry name" value="Ubiquitin Conjugating Enzyme"/>
    <property type="match status" value="1"/>
</dbReference>
<dbReference type="FunFam" id="3.10.110.10:FF:000007">
    <property type="entry name" value="Ubiquitin-conjugating enzyme E2 2"/>
    <property type="match status" value="1"/>
</dbReference>
<keyword evidence="7" id="KW-0547">Nucleotide-binding</keyword>
<proteinExistence type="inferred from homology"/>
<keyword evidence="15" id="KW-0804">Transcription</keyword>
<dbReference type="GO" id="GO:0030435">
    <property type="term" value="P:sporulation resulting in formation of a cellular spore"/>
    <property type="evidence" value="ECO:0007669"/>
    <property type="project" value="UniProtKB-KW"/>
</dbReference>
<dbReference type="GO" id="GO:0005737">
    <property type="term" value="C:cytoplasm"/>
    <property type="evidence" value="ECO:0007669"/>
    <property type="project" value="UniProtKB-SubCell"/>
</dbReference>
<evidence type="ECO:0000256" key="19">
    <source>
        <dbReference type="ARBA" id="ARBA00042179"/>
    </source>
</evidence>
<dbReference type="SUPFAM" id="SSF53649">
    <property type="entry name" value="Alkaline phosphatase-like"/>
    <property type="match status" value="1"/>
</dbReference>
<dbReference type="GO" id="GO:0005524">
    <property type="term" value="F:ATP binding"/>
    <property type="evidence" value="ECO:0007669"/>
    <property type="project" value="UniProtKB-KW"/>
</dbReference>
<evidence type="ECO:0000256" key="1">
    <source>
        <dbReference type="ARBA" id="ARBA00004123"/>
    </source>
</evidence>
<keyword evidence="16" id="KW-0234">DNA repair</keyword>
<keyword evidence="5" id="KW-0963">Cytoplasm</keyword>
<comment type="subcellular location">
    <subcellularLocation>
        <location evidence="2">Cytoplasm</location>
    </subcellularLocation>
    <subcellularLocation>
        <location evidence="1">Nucleus</location>
    </subcellularLocation>
</comment>
<dbReference type="GO" id="GO:0006281">
    <property type="term" value="P:DNA repair"/>
    <property type="evidence" value="ECO:0007669"/>
    <property type="project" value="UniProtKB-KW"/>
</dbReference>
<keyword evidence="17" id="KW-0539">Nucleus</keyword>
<keyword evidence="10" id="KW-0378">Hydrolase</keyword>
<evidence type="ECO:0000256" key="5">
    <source>
        <dbReference type="ARBA" id="ARBA00022490"/>
    </source>
</evidence>
<dbReference type="Gene3D" id="3.40.720.10">
    <property type="entry name" value="Alkaline Phosphatase, subunit A"/>
    <property type="match status" value="1"/>
</dbReference>
<comment type="similarity">
    <text evidence="3">Belongs to the sulfatase family.</text>
</comment>
<evidence type="ECO:0000256" key="11">
    <source>
        <dbReference type="ARBA" id="ARBA00022840"/>
    </source>
</evidence>
<dbReference type="InterPro" id="IPR017785">
    <property type="entry name" value="Choline-sulfatase"/>
</dbReference>
<dbReference type="GO" id="GO:0015024">
    <property type="term" value="F:glucuronate-2-sulfatase activity"/>
    <property type="evidence" value="ECO:0007669"/>
    <property type="project" value="TreeGrafter"/>
</dbReference>
<dbReference type="InterPro" id="IPR025863">
    <property type="entry name" value="Choline_sulf_C_dom"/>
</dbReference>
<evidence type="ECO:0000256" key="9">
    <source>
        <dbReference type="ARBA" id="ARBA00022786"/>
    </source>
</evidence>
<feature type="region of interest" description="Disordered" evidence="21">
    <location>
        <begin position="631"/>
        <end position="650"/>
    </location>
</feature>
<dbReference type="GO" id="GO:0061631">
    <property type="term" value="F:ubiquitin conjugating enzyme activity"/>
    <property type="evidence" value="ECO:0007669"/>
    <property type="project" value="UniProtKB-EC"/>
</dbReference>
<evidence type="ECO:0000256" key="16">
    <source>
        <dbReference type="ARBA" id="ARBA00023204"/>
    </source>
</evidence>
<dbReference type="CDD" id="cd16032">
    <property type="entry name" value="choline-sulfatase"/>
    <property type="match status" value="1"/>
</dbReference>
<dbReference type="EC" id="2.3.2.23" evidence="4"/>
<organism evidence="23 24">
    <name type="scientific">Pseudopithomyces chartarum</name>
    <dbReference type="NCBI Taxonomy" id="1892770"/>
    <lineage>
        <taxon>Eukaryota</taxon>
        <taxon>Fungi</taxon>
        <taxon>Dikarya</taxon>
        <taxon>Ascomycota</taxon>
        <taxon>Pezizomycotina</taxon>
        <taxon>Dothideomycetes</taxon>
        <taxon>Pleosporomycetidae</taxon>
        <taxon>Pleosporales</taxon>
        <taxon>Massarineae</taxon>
        <taxon>Didymosphaeriaceae</taxon>
        <taxon>Pseudopithomyces</taxon>
    </lineage>
</organism>
<evidence type="ECO:0000259" key="22">
    <source>
        <dbReference type="PROSITE" id="PS50127"/>
    </source>
</evidence>
<dbReference type="AlphaFoldDB" id="A0AAN6RK86"/>
<dbReference type="GO" id="GO:0005634">
    <property type="term" value="C:nucleus"/>
    <property type="evidence" value="ECO:0007669"/>
    <property type="project" value="UniProtKB-SubCell"/>
</dbReference>
<dbReference type="SMART" id="SM00212">
    <property type="entry name" value="UBCc"/>
    <property type="match status" value="1"/>
</dbReference>
<dbReference type="Pfam" id="PF00884">
    <property type="entry name" value="Sulfatase"/>
    <property type="match status" value="1"/>
</dbReference>
<evidence type="ECO:0000313" key="23">
    <source>
        <dbReference type="EMBL" id="KAK3210292.1"/>
    </source>
</evidence>
<dbReference type="PROSITE" id="PS50127">
    <property type="entry name" value="UBC_2"/>
    <property type="match status" value="1"/>
</dbReference>
<dbReference type="NCBIfam" id="TIGR03417">
    <property type="entry name" value="chol_sulfatase"/>
    <property type="match status" value="1"/>
</dbReference>
<dbReference type="Proteomes" id="UP001280581">
    <property type="component" value="Unassembled WGS sequence"/>
</dbReference>
<evidence type="ECO:0000256" key="10">
    <source>
        <dbReference type="ARBA" id="ARBA00022801"/>
    </source>
</evidence>
<evidence type="ECO:0000256" key="20">
    <source>
        <dbReference type="PROSITE-ProRule" id="PRU10133"/>
    </source>
</evidence>
<dbReference type="InterPro" id="IPR023313">
    <property type="entry name" value="UBQ-conjugating_AS"/>
</dbReference>